<keyword evidence="6 8" id="KW-0804">Transcription</keyword>
<comment type="similarity">
    <text evidence="2 8">Belongs to the Mediator complex subunit 7 family.</text>
</comment>
<name>A0A448YH64_BRENA</name>
<dbReference type="InParanoid" id="A0A448YH64"/>
<dbReference type="FunCoup" id="A0A448YH64">
    <property type="interactions" value="754"/>
</dbReference>
<evidence type="ECO:0000256" key="5">
    <source>
        <dbReference type="ARBA" id="ARBA00023159"/>
    </source>
</evidence>
<organism evidence="11 12">
    <name type="scientific">Brettanomyces naardenensis</name>
    <name type="common">Yeast</name>
    <dbReference type="NCBI Taxonomy" id="13370"/>
    <lineage>
        <taxon>Eukaryota</taxon>
        <taxon>Fungi</taxon>
        <taxon>Dikarya</taxon>
        <taxon>Ascomycota</taxon>
        <taxon>Saccharomycotina</taxon>
        <taxon>Pichiomycetes</taxon>
        <taxon>Pichiales</taxon>
        <taxon>Pichiaceae</taxon>
        <taxon>Brettanomyces</taxon>
    </lineage>
</organism>
<dbReference type="GO" id="GO:0003712">
    <property type="term" value="F:transcription coregulator activity"/>
    <property type="evidence" value="ECO:0007669"/>
    <property type="project" value="InterPro"/>
</dbReference>
<accession>A0A448YH64</accession>
<dbReference type="SUPFAM" id="SSF140718">
    <property type="entry name" value="Mediator hinge subcomplex-like"/>
    <property type="match status" value="1"/>
</dbReference>
<gene>
    <name evidence="11" type="ORF">BRENAR_LOCUS995</name>
</gene>
<feature type="compositionally biased region" description="Acidic residues" evidence="10">
    <location>
        <begin position="100"/>
        <end position="114"/>
    </location>
</feature>
<evidence type="ECO:0000256" key="6">
    <source>
        <dbReference type="ARBA" id="ARBA00023163"/>
    </source>
</evidence>
<dbReference type="OrthoDB" id="10253553at2759"/>
<dbReference type="GO" id="GO:0016592">
    <property type="term" value="C:mediator complex"/>
    <property type="evidence" value="ECO:0007669"/>
    <property type="project" value="InterPro"/>
</dbReference>
<evidence type="ECO:0000256" key="1">
    <source>
        <dbReference type="ARBA" id="ARBA00004123"/>
    </source>
</evidence>
<keyword evidence="5 8" id="KW-0010">Activator</keyword>
<evidence type="ECO:0000256" key="3">
    <source>
        <dbReference type="ARBA" id="ARBA00020631"/>
    </source>
</evidence>
<dbReference type="GO" id="GO:0006357">
    <property type="term" value="P:regulation of transcription by RNA polymerase II"/>
    <property type="evidence" value="ECO:0007669"/>
    <property type="project" value="InterPro"/>
</dbReference>
<dbReference type="InterPro" id="IPR037212">
    <property type="entry name" value="Med7/Med21-like"/>
</dbReference>
<reference evidence="11 12" key="1">
    <citation type="submission" date="2018-12" db="EMBL/GenBank/DDBJ databases">
        <authorList>
            <person name="Tiukova I."/>
            <person name="Dainat J."/>
        </authorList>
    </citation>
    <scope>NUCLEOTIDE SEQUENCE [LARGE SCALE GENOMIC DNA]</scope>
</reference>
<feature type="region of interest" description="Disordered" evidence="10">
    <location>
        <begin position="90"/>
        <end position="114"/>
    </location>
</feature>
<dbReference type="PANTHER" id="PTHR21428">
    <property type="entry name" value="MEDIATOR OF RNA POLYMERASE II TRANSCRIPTION SUBUNIT 7"/>
    <property type="match status" value="1"/>
</dbReference>
<dbReference type="Gene3D" id="6.10.140.200">
    <property type="match status" value="1"/>
</dbReference>
<dbReference type="GO" id="GO:0070847">
    <property type="term" value="C:core mediator complex"/>
    <property type="evidence" value="ECO:0007669"/>
    <property type="project" value="TreeGrafter"/>
</dbReference>
<evidence type="ECO:0000256" key="8">
    <source>
        <dbReference type="RuleBase" id="RU364060"/>
    </source>
</evidence>
<evidence type="ECO:0000256" key="2">
    <source>
        <dbReference type="ARBA" id="ARBA00009994"/>
    </source>
</evidence>
<evidence type="ECO:0000256" key="10">
    <source>
        <dbReference type="SAM" id="MobiDB-lite"/>
    </source>
</evidence>
<evidence type="ECO:0000313" key="11">
    <source>
        <dbReference type="EMBL" id="VEU20260.1"/>
    </source>
</evidence>
<comment type="function">
    <text evidence="8">Component of the Mediator complex, a coactivator involved in the regulated transcription of nearly all RNA polymerase II-dependent genes. Mediator functions as a bridge to convey information from gene-specific regulatory proteins to the basal RNA polymerase II transcription machinery.</text>
</comment>
<keyword evidence="9" id="KW-0175">Coiled coil</keyword>
<keyword evidence="7 8" id="KW-0539">Nucleus</keyword>
<dbReference type="EMBL" id="CAACVR010000003">
    <property type="protein sequence ID" value="VEU20260.1"/>
    <property type="molecule type" value="Genomic_DNA"/>
</dbReference>
<dbReference type="InterPro" id="IPR044888">
    <property type="entry name" value="Mediatior_Med7_sf"/>
</dbReference>
<proteinExistence type="inferred from homology"/>
<dbReference type="Proteomes" id="UP000290900">
    <property type="component" value="Unassembled WGS sequence"/>
</dbReference>
<keyword evidence="4 8" id="KW-0805">Transcription regulation</keyword>
<evidence type="ECO:0000256" key="9">
    <source>
        <dbReference type="SAM" id="Coils"/>
    </source>
</evidence>
<dbReference type="AlphaFoldDB" id="A0A448YH64"/>
<evidence type="ECO:0000313" key="12">
    <source>
        <dbReference type="Proteomes" id="UP000290900"/>
    </source>
</evidence>
<dbReference type="InterPro" id="IPR009244">
    <property type="entry name" value="Mediatior_Med7"/>
</dbReference>
<evidence type="ECO:0000256" key="4">
    <source>
        <dbReference type="ARBA" id="ARBA00023015"/>
    </source>
</evidence>
<comment type="subcellular location">
    <subcellularLocation>
        <location evidence="1 8">Nucleus</location>
    </subcellularLocation>
</comment>
<keyword evidence="12" id="KW-1185">Reference proteome</keyword>
<protein>
    <recommendedName>
        <fullName evidence="3 8">Mediator of RNA polymerase II transcription subunit 7</fullName>
    </recommendedName>
</protein>
<dbReference type="STRING" id="13370.A0A448YH64"/>
<feature type="coiled-coil region" evidence="9">
    <location>
        <begin position="188"/>
        <end position="238"/>
    </location>
</feature>
<sequence>MTEENKDGLVSSLYPPPPPYIRFFTNKNVKKVKDLRSEGKTDEEISNIKDLRFLIPPKQPHRITYRSFGDVWPFEDRFITLKESGVAQLYNGGKEGKEGEEGEEAKEEEEEEEEEVFTQERIEELKKLTKSLLLNFLELVGILAKNPNYAFEKIDNIRIVLINLHHLLNSYRLHQSRESLILRIEDRLRQDREIIDKIEKTCQNVETKIRMLVLSGDIQFDTKEANDLKSKGKELKDETATDAETLMTDKKLMDKLKEETVRDIVKSIEGGTTND</sequence>
<evidence type="ECO:0000256" key="7">
    <source>
        <dbReference type="ARBA" id="ARBA00023242"/>
    </source>
</evidence>
<dbReference type="Gene3D" id="6.10.140.1520">
    <property type="match status" value="1"/>
</dbReference>
<dbReference type="Pfam" id="PF05983">
    <property type="entry name" value="Med7"/>
    <property type="match status" value="1"/>
</dbReference>
<dbReference type="PANTHER" id="PTHR21428:SF11">
    <property type="entry name" value="MEDIATOR OF RNA POLYMERASE II TRANSCRIPTION SUBUNIT 7"/>
    <property type="match status" value="1"/>
</dbReference>
<comment type="subunit">
    <text evidence="8">Component of the Mediator complex.</text>
</comment>